<keyword evidence="3" id="KW-1185">Reference proteome</keyword>
<accession>A0ABR2FD01</accession>
<name>A0ABR2FD01_9ROSI</name>
<comment type="caution">
    <text evidence="2">The sequence shown here is derived from an EMBL/GenBank/DDBJ whole genome shotgun (WGS) entry which is preliminary data.</text>
</comment>
<evidence type="ECO:0000256" key="1">
    <source>
        <dbReference type="SAM" id="Phobius"/>
    </source>
</evidence>
<dbReference type="EMBL" id="JBBPBM010000006">
    <property type="protein sequence ID" value="KAK8578779.1"/>
    <property type="molecule type" value="Genomic_DNA"/>
</dbReference>
<keyword evidence="1" id="KW-0472">Membrane</keyword>
<reference evidence="2 3" key="1">
    <citation type="journal article" date="2024" name="G3 (Bethesda)">
        <title>Genome assembly of Hibiscus sabdariffa L. provides insights into metabolisms of medicinal natural products.</title>
        <authorList>
            <person name="Kim T."/>
        </authorList>
    </citation>
    <scope>NUCLEOTIDE SEQUENCE [LARGE SCALE GENOMIC DNA]</scope>
    <source>
        <strain evidence="2">TK-2024</strain>
        <tissue evidence="2">Old leaves</tissue>
    </source>
</reference>
<gene>
    <name evidence="2" type="ORF">V6N12_069123</name>
</gene>
<evidence type="ECO:0000313" key="2">
    <source>
        <dbReference type="EMBL" id="KAK8578779.1"/>
    </source>
</evidence>
<evidence type="ECO:0000313" key="3">
    <source>
        <dbReference type="Proteomes" id="UP001472677"/>
    </source>
</evidence>
<keyword evidence="1" id="KW-0812">Transmembrane</keyword>
<protein>
    <submittedName>
        <fullName evidence="2">Uncharacterized protein</fullName>
    </submittedName>
</protein>
<proteinExistence type="predicted"/>
<sequence>MSRQPTISLPTMPNDVISTPVPLAAPPHQDVSPDLPQQVVTPDLPQHHPLPQCVRRPNPRVLILMTVGALVAAALVAVAVVVAVGFVGIM</sequence>
<organism evidence="2 3">
    <name type="scientific">Hibiscus sabdariffa</name>
    <name type="common">roselle</name>
    <dbReference type="NCBI Taxonomy" id="183260"/>
    <lineage>
        <taxon>Eukaryota</taxon>
        <taxon>Viridiplantae</taxon>
        <taxon>Streptophyta</taxon>
        <taxon>Embryophyta</taxon>
        <taxon>Tracheophyta</taxon>
        <taxon>Spermatophyta</taxon>
        <taxon>Magnoliopsida</taxon>
        <taxon>eudicotyledons</taxon>
        <taxon>Gunneridae</taxon>
        <taxon>Pentapetalae</taxon>
        <taxon>rosids</taxon>
        <taxon>malvids</taxon>
        <taxon>Malvales</taxon>
        <taxon>Malvaceae</taxon>
        <taxon>Malvoideae</taxon>
        <taxon>Hibiscus</taxon>
    </lineage>
</organism>
<dbReference type="Proteomes" id="UP001472677">
    <property type="component" value="Unassembled WGS sequence"/>
</dbReference>
<feature type="transmembrane region" description="Helical" evidence="1">
    <location>
        <begin position="61"/>
        <end position="89"/>
    </location>
</feature>
<keyword evidence="1" id="KW-1133">Transmembrane helix</keyword>